<name>A0A084AHQ7_STACB</name>
<dbReference type="EMBL" id="KL648723">
    <property type="protein sequence ID" value="KEY64836.1"/>
    <property type="molecule type" value="Genomic_DNA"/>
</dbReference>
<accession>A0A084AHQ7</accession>
<dbReference type="HOGENOM" id="CLU_539888_0_0_1"/>
<evidence type="ECO:0000313" key="2">
    <source>
        <dbReference type="EMBL" id="KEY64836.1"/>
    </source>
</evidence>
<evidence type="ECO:0000256" key="1">
    <source>
        <dbReference type="SAM" id="MobiDB-lite"/>
    </source>
</evidence>
<dbReference type="AlphaFoldDB" id="A0A084AHQ7"/>
<organism evidence="2 3">
    <name type="scientific">Stachybotrys chartarum (strain CBS 109288 / IBT 7711)</name>
    <name type="common">Toxic black mold</name>
    <name type="synonym">Stilbospora chartarum</name>
    <dbReference type="NCBI Taxonomy" id="1280523"/>
    <lineage>
        <taxon>Eukaryota</taxon>
        <taxon>Fungi</taxon>
        <taxon>Dikarya</taxon>
        <taxon>Ascomycota</taxon>
        <taxon>Pezizomycotina</taxon>
        <taxon>Sordariomycetes</taxon>
        <taxon>Hypocreomycetidae</taxon>
        <taxon>Hypocreales</taxon>
        <taxon>Stachybotryaceae</taxon>
        <taxon>Stachybotrys</taxon>
    </lineage>
</organism>
<feature type="region of interest" description="Disordered" evidence="1">
    <location>
        <begin position="123"/>
        <end position="167"/>
    </location>
</feature>
<evidence type="ECO:0000313" key="3">
    <source>
        <dbReference type="Proteomes" id="UP000028045"/>
    </source>
</evidence>
<sequence length="505" mass="54522">MDSSLFYQSPSPDYANSVALAKCLDEYLARLSLEKIQELQGFICQYPGTAVEAFRHRLDLTVRYPGCDMTTLKFLGAMNTSTDDLSNIQFAEAFRFAEPFQPAEAIKLAEPFKLAGPFQFAKPSPSAKPFEPPGWRLPSPPRQSIDPALLSLGGQSRGPTPPSTPPVAAAAAAQFLPSRGLGDKPTDSVDLYVLRRQAAARKEEQLRARRARHAAESGLTKEQKEAAKRARKIAKQTATRAAKEEAAREKAAREQAAALQAVLEEAAALRAGQGEAALTYQADPTIPSQPEALADAGLTDVLYNYQASQEAAVNPQDTINPLSQPEVPADMGLADFLDSFQTFQEPTESPQDAAAPLFQLEEFADTGLIEALDSFQASQKAAGTPQDAMTPPSQPEVLADVGLTDVLDGFQSFQEAADTLQDAATPLFQLEELADTEMTSVPAYHEETHYDDPATIAGTEQSSPDLDSTITPDYCAWGSVEWAIWNMRTDLDSETPMDSAGDGTN</sequence>
<gene>
    <name evidence="2" type="ORF">S7711_11324</name>
</gene>
<dbReference type="OrthoDB" id="10372223at2759"/>
<protein>
    <submittedName>
        <fullName evidence="2">Uncharacterized protein</fullName>
    </submittedName>
</protein>
<proteinExistence type="predicted"/>
<keyword evidence="3" id="KW-1185">Reference proteome</keyword>
<reference evidence="2 3" key="1">
    <citation type="journal article" date="2014" name="BMC Genomics">
        <title>Comparative genome sequencing reveals chemotype-specific gene clusters in the toxigenic black mold Stachybotrys.</title>
        <authorList>
            <person name="Semeiks J."/>
            <person name="Borek D."/>
            <person name="Otwinowski Z."/>
            <person name="Grishin N.V."/>
        </authorList>
    </citation>
    <scope>NUCLEOTIDE SEQUENCE [LARGE SCALE GENOMIC DNA]</scope>
    <source>
        <strain evidence="3">CBS 109288 / IBT 7711</strain>
    </source>
</reference>
<dbReference type="Proteomes" id="UP000028045">
    <property type="component" value="Unassembled WGS sequence"/>
</dbReference>